<gene>
    <name evidence="6" type="ORF">D6858_00600</name>
</gene>
<dbReference type="SUPFAM" id="SSF46689">
    <property type="entry name" value="Homeodomain-like"/>
    <property type="match status" value="2"/>
</dbReference>
<dbReference type="AlphaFoldDB" id="A0A419R5W3"/>
<organism evidence="6 7">
    <name type="scientific">Tsuneonella suprasediminis</name>
    <dbReference type="NCBI Taxonomy" id="2306996"/>
    <lineage>
        <taxon>Bacteria</taxon>
        <taxon>Pseudomonadati</taxon>
        <taxon>Pseudomonadota</taxon>
        <taxon>Alphaproteobacteria</taxon>
        <taxon>Sphingomonadales</taxon>
        <taxon>Erythrobacteraceae</taxon>
        <taxon>Tsuneonella</taxon>
    </lineage>
</organism>
<sequence>MSAADGNSAERVSGETARFGKRRDEVIHAASTLINAVGVKGMTFAELAQAVGLNATSITYYFDRKDKLVCAVYEETLDWLEQAASIAAAEPNPAARVRSFIHAHFALRQRVREGEKGLVTALSEIRTLEEDAQEPLLAHYARIIDIVRGFFGKDRTGMRRSLDTARAHVLMEAMFWLPVWTEQYSTRDFDRVEARLSDIFAHGLSVRPGDWHPAALDNRAWRTGDTADSDTLDAFMRAATEMINQRGYRGASVNRIAAELNVTKGSFYHHHEAKDDLVADCFTRSYDRLSAIQLAAVRAPANGWGRIASALAEAIDLQFRDPMPLLRTAALQALPEEARDNVVLRANRLAMRFAGMLADGIADGSVRPVDQILASHVLMPALNAAYEARKWAGRQSDPAIAVKLYAWVLCAGFSCDPPEVG</sequence>
<dbReference type="EMBL" id="RAHJ01000003">
    <property type="protein sequence ID" value="RJX71174.1"/>
    <property type="molecule type" value="Genomic_DNA"/>
</dbReference>
<feature type="domain" description="HTH tetR-type" evidence="5">
    <location>
        <begin position="20"/>
        <end position="80"/>
    </location>
</feature>
<dbReference type="InterPro" id="IPR050109">
    <property type="entry name" value="HTH-type_TetR-like_transc_reg"/>
</dbReference>
<dbReference type="Gene3D" id="1.10.10.60">
    <property type="entry name" value="Homeodomain-like"/>
    <property type="match status" value="2"/>
</dbReference>
<proteinExistence type="predicted"/>
<evidence type="ECO:0000259" key="5">
    <source>
        <dbReference type="PROSITE" id="PS50977"/>
    </source>
</evidence>
<dbReference type="InterPro" id="IPR001647">
    <property type="entry name" value="HTH_TetR"/>
</dbReference>
<name>A0A419R5W3_9SPHN</name>
<evidence type="ECO:0000256" key="4">
    <source>
        <dbReference type="PROSITE-ProRule" id="PRU00335"/>
    </source>
</evidence>
<keyword evidence="2 4" id="KW-0238">DNA-binding</keyword>
<dbReference type="Gene3D" id="1.10.357.10">
    <property type="entry name" value="Tetracycline Repressor, domain 2"/>
    <property type="match status" value="2"/>
</dbReference>
<evidence type="ECO:0000256" key="3">
    <source>
        <dbReference type="ARBA" id="ARBA00023163"/>
    </source>
</evidence>
<dbReference type="Proteomes" id="UP000284322">
    <property type="component" value="Unassembled WGS sequence"/>
</dbReference>
<dbReference type="InterPro" id="IPR009057">
    <property type="entry name" value="Homeodomain-like_sf"/>
</dbReference>
<keyword evidence="7" id="KW-1185">Reference proteome</keyword>
<dbReference type="PRINTS" id="PR00455">
    <property type="entry name" value="HTHTETR"/>
</dbReference>
<feature type="DNA-binding region" description="H-T-H motif" evidence="4">
    <location>
        <begin position="252"/>
        <end position="271"/>
    </location>
</feature>
<dbReference type="GO" id="GO:0000976">
    <property type="term" value="F:transcription cis-regulatory region binding"/>
    <property type="evidence" value="ECO:0007669"/>
    <property type="project" value="TreeGrafter"/>
</dbReference>
<evidence type="ECO:0000256" key="2">
    <source>
        <dbReference type="ARBA" id="ARBA00023125"/>
    </source>
</evidence>
<keyword evidence="3" id="KW-0804">Transcription</keyword>
<dbReference type="RefSeq" id="WP_120106057.1">
    <property type="nucleotide sequence ID" value="NZ_RAHJ01000003.1"/>
</dbReference>
<accession>A0A419R5W3</accession>
<dbReference type="PANTHER" id="PTHR30055:SF234">
    <property type="entry name" value="HTH-TYPE TRANSCRIPTIONAL REGULATOR BETI"/>
    <property type="match status" value="1"/>
</dbReference>
<dbReference type="OrthoDB" id="9811084at2"/>
<feature type="DNA-binding region" description="H-T-H motif" evidence="4">
    <location>
        <begin position="43"/>
        <end position="62"/>
    </location>
</feature>
<dbReference type="Pfam" id="PF00440">
    <property type="entry name" value="TetR_N"/>
    <property type="match status" value="2"/>
</dbReference>
<evidence type="ECO:0000256" key="1">
    <source>
        <dbReference type="ARBA" id="ARBA00023015"/>
    </source>
</evidence>
<feature type="domain" description="HTH tetR-type" evidence="5">
    <location>
        <begin position="229"/>
        <end position="289"/>
    </location>
</feature>
<dbReference type="GO" id="GO:0003700">
    <property type="term" value="F:DNA-binding transcription factor activity"/>
    <property type="evidence" value="ECO:0007669"/>
    <property type="project" value="TreeGrafter"/>
</dbReference>
<keyword evidence="1" id="KW-0805">Transcription regulation</keyword>
<evidence type="ECO:0000313" key="7">
    <source>
        <dbReference type="Proteomes" id="UP000284322"/>
    </source>
</evidence>
<reference evidence="6 7" key="1">
    <citation type="submission" date="2018-09" db="EMBL/GenBank/DDBJ databases">
        <title>Altererythrobacter sp.Ery1 and Ery12, the genome sequencing of novel strains in genus Alterythrobacter.</title>
        <authorList>
            <person name="Cheng H."/>
            <person name="Wu Y.-H."/>
            <person name="Fang C."/>
            <person name="Xu X.-W."/>
        </authorList>
    </citation>
    <scope>NUCLEOTIDE SEQUENCE [LARGE SCALE GENOMIC DNA]</scope>
    <source>
        <strain evidence="6 7">Ery12</strain>
    </source>
</reference>
<protein>
    <submittedName>
        <fullName evidence="6">TetR/AcrR family transcriptional regulator</fullName>
    </submittedName>
</protein>
<evidence type="ECO:0000313" key="6">
    <source>
        <dbReference type="EMBL" id="RJX71174.1"/>
    </source>
</evidence>
<dbReference type="PANTHER" id="PTHR30055">
    <property type="entry name" value="HTH-TYPE TRANSCRIPTIONAL REGULATOR RUTR"/>
    <property type="match status" value="1"/>
</dbReference>
<dbReference type="PROSITE" id="PS50977">
    <property type="entry name" value="HTH_TETR_2"/>
    <property type="match status" value="2"/>
</dbReference>
<comment type="caution">
    <text evidence="6">The sequence shown here is derived from an EMBL/GenBank/DDBJ whole genome shotgun (WGS) entry which is preliminary data.</text>
</comment>